<proteinExistence type="predicted"/>
<dbReference type="Proteomes" id="UP000324222">
    <property type="component" value="Unassembled WGS sequence"/>
</dbReference>
<comment type="caution">
    <text evidence="1">The sequence shown here is derived from an EMBL/GenBank/DDBJ whole genome shotgun (WGS) entry which is preliminary data.</text>
</comment>
<evidence type="ECO:0000313" key="1">
    <source>
        <dbReference type="EMBL" id="MPC71032.1"/>
    </source>
</evidence>
<sequence length="73" mass="8202">MNIEWEPYMYTAVRLIPRTNAVCNTPYSGSPDTGIDVSCVHWDSWSRVKNLLTQDVDGSSATPYSRNGQALKH</sequence>
<accession>A0A5B7HIH0</accession>
<dbReference type="AlphaFoldDB" id="A0A5B7HIH0"/>
<dbReference type="EMBL" id="VSRR010032178">
    <property type="protein sequence ID" value="MPC71032.1"/>
    <property type="molecule type" value="Genomic_DNA"/>
</dbReference>
<organism evidence="1 2">
    <name type="scientific">Portunus trituberculatus</name>
    <name type="common">Swimming crab</name>
    <name type="synonym">Neptunus trituberculatus</name>
    <dbReference type="NCBI Taxonomy" id="210409"/>
    <lineage>
        <taxon>Eukaryota</taxon>
        <taxon>Metazoa</taxon>
        <taxon>Ecdysozoa</taxon>
        <taxon>Arthropoda</taxon>
        <taxon>Crustacea</taxon>
        <taxon>Multicrustacea</taxon>
        <taxon>Malacostraca</taxon>
        <taxon>Eumalacostraca</taxon>
        <taxon>Eucarida</taxon>
        <taxon>Decapoda</taxon>
        <taxon>Pleocyemata</taxon>
        <taxon>Brachyura</taxon>
        <taxon>Eubrachyura</taxon>
        <taxon>Portunoidea</taxon>
        <taxon>Portunidae</taxon>
        <taxon>Portuninae</taxon>
        <taxon>Portunus</taxon>
    </lineage>
</organism>
<protein>
    <submittedName>
        <fullName evidence="1">Uncharacterized protein</fullName>
    </submittedName>
</protein>
<name>A0A5B7HIH0_PORTR</name>
<gene>
    <name evidence="1" type="ORF">E2C01_065299</name>
</gene>
<evidence type="ECO:0000313" key="2">
    <source>
        <dbReference type="Proteomes" id="UP000324222"/>
    </source>
</evidence>
<reference evidence="1 2" key="1">
    <citation type="submission" date="2019-05" db="EMBL/GenBank/DDBJ databases">
        <title>Another draft genome of Portunus trituberculatus and its Hox gene families provides insights of decapod evolution.</title>
        <authorList>
            <person name="Jeong J.-H."/>
            <person name="Song I."/>
            <person name="Kim S."/>
            <person name="Choi T."/>
            <person name="Kim D."/>
            <person name="Ryu S."/>
            <person name="Kim W."/>
        </authorList>
    </citation>
    <scope>NUCLEOTIDE SEQUENCE [LARGE SCALE GENOMIC DNA]</scope>
    <source>
        <tissue evidence="1">Muscle</tissue>
    </source>
</reference>
<keyword evidence="2" id="KW-1185">Reference proteome</keyword>